<dbReference type="AlphaFoldDB" id="A0A918SA66"/>
<evidence type="ECO:0000256" key="1">
    <source>
        <dbReference type="SAM" id="MobiDB-lite"/>
    </source>
</evidence>
<reference evidence="3" key="2">
    <citation type="submission" date="2020-09" db="EMBL/GenBank/DDBJ databases">
        <authorList>
            <person name="Sun Q."/>
            <person name="Kim S."/>
        </authorList>
    </citation>
    <scope>NUCLEOTIDE SEQUENCE</scope>
    <source>
        <strain evidence="3">KCTC 32437</strain>
    </source>
</reference>
<protein>
    <submittedName>
        <fullName evidence="3">Uncharacterized protein</fullName>
    </submittedName>
</protein>
<keyword evidence="4" id="KW-1185">Reference proteome</keyword>
<feature type="region of interest" description="Disordered" evidence="1">
    <location>
        <begin position="1"/>
        <end position="51"/>
    </location>
</feature>
<dbReference type="Proteomes" id="UP000646579">
    <property type="component" value="Unassembled WGS sequence"/>
</dbReference>
<accession>A0A918SA66</accession>
<dbReference type="RefSeq" id="WP_189426450.1">
    <property type="nucleotide sequence ID" value="NZ_BMZE01000003.1"/>
</dbReference>
<comment type="caution">
    <text evidence="3">The sequence shown here is derived from an EMBL/GenBank/DDBJ whole genome shotgun (WGS) entry which is preliminary data.</text>
</comment>
<organism evidence="3 4">
    <name type="scientific">Devosia pacifica</name>
    <dbReference type="NCBI Taxonomy" id="1335967"/>
    <lineage>
        <taxon>Bacteria</taxon>
        <taxon>Pseudomonadati</taxon>
        <taxon>Pseudomonadota</taxon>
        <taxon>Alphaproteobacteria</taxon>
        <taxon>Hyphomicrobiales</taxon>
        <taxon>Devosiaceae</taxon>
        <taxon>Devosia</taxon>
    </lineage>
</organism>
<feature type="transmembrane region" description="Helical" evidence="2">
    <location>
        <begin position="54"/>
        <end position="72"/>
    </location>
</feature>
<keyword evidence="2" id="KW-0812">Transmembrane</keyword>
<reference evidence="3" key="1">
    <citation type="journal article" date="2014" name="Int. J. Syst. Evol. Microbiol.">
        <title>Complete genome sequence of Corynebacterium casei LMG S-19264T (=DSM 44701T), isolated from a smear-ripened cheese.</title>
        <authorList>
            <consortium name="US DOE Joint Genome Institute (JGI-PGF)"/>
            <person name="Walter F."/>
            <person name="Albersmeier A."/>
            <person name="Kalinowski J."/>
            <person name="Ruckert C."/>
        </authorList>
    </citation>
    <scope>NUCLEOTIDE SEQUENCE</scope>
    <source>
        <strain evidence="3">KCTC 32437</strain>
    </source>
</reference>
<name>A0A918SA66_9HYPH</name>
<gene>
    <name evidence="3" type="ORF">GCM10007989_29100</name>
</gene>
<feature type="compositionally biased region" description="Polar residues" evidence="1">
    <location>
        <begin position="1"/>
        <end position="11"/>
    </location>
</feature>
<proteinExistence type="predicted"/>
<evidence type="ECO:0000313" key="3">
    <source>
        <dbReference type="EMBL" id="GHA31300.1"/>
    </source>
</evidence>
<dbReference type="EMBL" id="BMZE01000003">
    <property type="protein sequence ID" value="GHA31300.1"/>
    <property type="molecule type" value="Genomic_DNA"/>
</dbReference>
<feature type="region of interest" description="Disordered" evidence="1">
    <location>
        <begin position="78"/>
        <end position="98"/>
    </location>
</feature>
<feature type="compositionally biased region" description="Polar residues" evidence="1">
    <location>
        <begin position="87"/>
        <end position="98"/>
    </location>
</feature>
<sequence>MARPTQTSGNGSMDPPKNEHIEPSLETADTPTDEMLKAQDNADPGPTPTSPASWWLYGLIGLAVVVVILFAMQAMTNAPGTAVEPGSPTSAPVSESVE</sequence>
<keyword evidence="2" id="KW-1133">Transmembrane helix</keyword>
<keyword evidence="2" id="KW-0472">Membrane</keyword>
<evidence type="ECO:0000313" key="4">
    <source>
        <dbReference type="Proteomes" id="UP000646579"/>
    </source>
</evidence>
<evidence type="ECO:0000256" key="2">
    <source>
        <dbReference type="SAM" id="Phobius"/>
    </source>
</evidence>